<proteinExistence type="predicted"/>
<name>A0A1S6J505_9ACTN</name>
<evidence type="ECO:0000313" key="1">
    <source>
        <dbReference type="EMBL" id="AQS66857.1"/>
    </source>
</evidence>
<protein>
    <submittedName>
        <fullName evidence="1">Uncharacterized protein</fullName>
    </submittedName>
</protein>
<accession>A0A1S6J505</accession>
<sequence length="61" mass="6983">MFAAHHASSWPQVARLVFRLPSQCRKAVAYLICSAANRRMLGVMWLRSARARSRGRTRQVV</sequence>
<gene>
    <name evidence="1" type="ORF">B1H29_07895</name>
</gene>
<evidence type="ECO:0000313" key="2">
    <source>
        <dbReference type="Proteomes" id="UP000189443"/>
    </source>
</evidence>
<reference evidence="1 2" key="1">
    <citation type="submission" date="2017-02" db="EMBL/GenBank/DDBJ databases">
        <title>Streptomyces pactum ACT12 Genome sequencing and assembly.</title>
        <authorList>
            <person name="Xue Q."/>
            <person name="Yan X."/>
            <person name="Jia L."/>
            <person name="Yan H."/>
        </authorList>
    </citation>
    <scope>NUCLEOTIDE SEQUENCE [LARGE SCALE GENOMIC DNA]</scope>
    <source>
        <strain evidence="1 2">ACT12</strain>
    </source>
</reference>
<dbReference type="Proteomes" id="UP000189443">
    <property type="component" value="Chromosome"/>
</dbReference>
<dbReference type="KEGG" id="spac:B1H29_07895"/>
<organism evidence="1 2">
    <name type="scientific">Streptomyces pactum</name>
    <dbReference type="NCBI Taxonomy" id="68249"/>
    <lineage>
        <taxon>Bacteria</taxon>
        <taxon>Bacillati</taxon>
        <taxon>Actinomycetota</taxon>
        <taxon>Actinomycetes</taxon>
        <taxon>Kitasatosporales</taxon>
        <taxon>Streptomycetaceae</taxon>
        <taxon>Streptomyces</taxon>
    </lineage>
</organism>
<keyword evidence="2" id="KW-1185">Reference proteome</keyword>
<dbReference type="AlphaFoldDB" id="A0A1S6J505"/>
<dbReference type="EMBL" id="CP019724">
    <property type="protein sequence ID" value="AQS66857.1"/>
    <property type="molecule type" value="Genomic_DNA"/>
</dbReference>